<dbReference type="AlphaFoldDB" id="A0A8S3T650"/>
<keyword evidence="1" id="KW-1015">Disulfide bond</keyword>
<organism evidence="3 4">
    <name type="scientific">Mytilus edulis</name>
    <name type="common">Blue mussel</name>
    <dbReference type="NCBI Taxonomy" id="6550"/>
    <lineage>
        <taxon>Eukaryota</taxon>
        <taxon>Metazoa</taxon>
        <taxon>Spiralia</taxon>
        <taxon>Lophotrochozoa</taxon>
        <taxon>Mollusca</taxon>
        <taxon>Bivalvia</taxon>
        <taxon>Autobranchia</taxon>
        <taxon>Pteriomorphia</taxon>
        <taxon>Mytilida</taxon>
        <taxon>Mytiloidea</taxon>
        <taxon>Mytilidae</taxon>
        <taxon>Mytilinae</taxon>
        <taxon>Mytilus</taxon>
    </lineage>
</organism>
<sequence length="218" mass="23694">MCICPPDFSGNMCEDPVDLCAGVTCENGGTCIGGTCNKAAGFTELCVKFETPCAQCHGKNGCTLPEYSYWSCQCATGLDGIEIWLLGTETTKSRLSEQFKLSLTYTITPPPAFPTQSLRNGVLLPGNKMASLLTCGESQLSVNESYSWQEYSAAISKLQNNTRILRCINETAFLKTSSWLLLLLKLDSVVNGPGFGSMLDINNKIQTILNEQAMTRSQ</sequence>
<evidence type="ECO:0000256" key="1">
    <source>
        <dbReference type="PROSITE-ProRule" id="PRU00076"/>
    </source>
</evidence>
<gene>
    <name evidence="3" type="ORF">MEDL_39017</name>
</gene>
<evidence type="ECO:0000259" key="2">
    <source>
        <dbReference type="PROSITE" id="PS50026"/>
    </source>
</evidence>
<dbReference type="Proteomes" id="UP000683360">
    <property type="component" value="Unassembled WGS sequence"/>
</dbReference>
<keyword evidence="4" id="KW-1185">Reference proteome</keyword>
<dbReference type="PROSITE" id="PS00022">
    <property type="entry name" value="EGF_1"/>
    <property type="match status" value="1"/>
</dbReference>
<dbReference type="EMBL" id="CAJPWZ010001863">
    <property type="protein sequence ID" value="CAG2225908.1"/>
    <property type="molecule type" value="Genomic_DNA"/>
</dbReference>
<accession>A0A8S3T650</accession>
<evidence type="ECO:0000313" key="4">
    <source>
        <dbReference type="Proteomes" id="UP000683360"/>
    </source>
</evidence>
<dbReference type="InterPro" id="IPR000742">
    <property type="entry name" value="EGF"/>
</dbReference>
<comment type="caution">
    <text evidence="1">Lacks conserved residue(s) required for the propagation of feature annotation.</text>
</comment>
<protein>
    <recommendedName>
        <fullName evidence="2">EGF-like domain-containing protein</fullName>
    </recommendedName>
</protein>
<comment type="caution">
    <text evidence="3">The sequence shown here is derived from an EMBL/GenBank/DDBJ whole genome shotgun (WGS) entry which is preliminary data.</text>
</comment>
<reference evidence="3" key="1">
    <citation type="submission" date="2021-03" db="EMBL/GenBank/DDBJ databases">
        <authorList>
            <person name="Bekaert M."/>
        </authorList>
    </citation>
    <scope>NUCLEOTIDE SEQUENCE</scope>
</reference>
<keyword evidence="1" id="KW-0245">EGF-like domain</keyword>
<feature type="domain" description="EGF-like" evidence="2">
    <location>
        <begin position="1"/>
        <end position="14"/>
    </location>
</feature>
<feature type="disulfide bond" evidence="1">
    <location>
        <begin position="4"/>
        <end position="13"/>
    </location>
</feature>
<dbReference type="PROSITE" id="PS50026">
    <property type="entry name" value="EGF_3"/>
    <property type="match status" value="1"/>
</dbReference>
<evidence type="ECO:0000313" key="3">
    <source>
        <dbReference type="EMBL" id="CAG2225908.1"/>
    </source>
</evidence>
<name>A0A8S3T650_MYTED</name>
<proteinExistence type="predicted"/>